<dbReference type="Gene3D" id="3.40.50.720">
    <property type="entry name" value="NAD(P)-binding Rossmann-like Domain"/>
    <property type="match status" value="1"/>
</dbReference>
<keyword evidence="3" id="KW-0521">NADP</keyword>
<evidence type="ECO:0000256" key="6">
    <source>
        <dbReference type="ARBA" id="ARBA00023027"/>
    </source>
</evidence>
<dbReference type="GO" id="GO:0009089">
    <property type="term" value="P:lysine biosynthetic process via diaminopimelate"/>
    <property type="evidence" value="ECO:0007669"/>
    <property type="project" value="UniProtKB-UniRule"/>
</dbReference>
<keyword evidence="7" id="KW-0457">Lysine biosynthesis</keyword>
<evidence type="ECO:0000256" key="3">
    <source>
        <dbReference type="ARBA" id="ARBA00022857"/>
    </source>
</evidence>
<keyword evidence="4" id="KW-0220">Diaminopimelate biosynthesis</keyword>
<evidence type="ECO:0000256" key="5">
    <source>
        <dbReference type="ARBA" id="ARBA00023002"/>
    </source>
</evidence>
<comment type="catalytic activity">
    <reaction evidence="11">
        <text>(S)-2,3,4,5-tetrahydrodipicolinate + NAD(+) + H2O = (2S,4S)-4-hydroxy-2,3,4,5-tetrahydrodipicolinate + NADH + H(+)</text>
        <dbReference type="Rhea" id="RHEA:35323"/>
        <dbReference type="ChEBI" id="CHEBI:15377"/>
        <dbReference type="ChEBI" id="CHEBI:15378"/>
        <dbReference type="ChEBI" id="CHEBI:16845"/>
        <dbReference type="ChEBI" id="CHEBI:57540"/>
        <dbReference type="ChEBI" id="CHEBI:57945"/>
        <dbReference type="ChEBI" id="CHEBI:67139"/>
        <dbReference type="EC" id="1.17.1.8"/>
    </reaction>
</comment>
<dbReference type="InterPro" id="IPR022663">
    <property type="entry name" value="DapB_C"/>
</dbReference>
<comment type="pathway">
    <text evidence="8">Amino-acid biosynthesis; L-lysine biosynthesis via DAP pathway; (S)-tetrahydrodipicolinate from L-aspartate: step 4/4.</text>
</comment>
<dbReference type="InterPro" id="IPR036291">
    <property type="entry name" value="NAD(P)-bd_dom_sf"/>
</dbReference>
<dbReference type="RefSeq" id="WP_106134163.1">
    <property type="nucleotide sequence ID" value="NZ_PVTR01000007.1"/>
</dbReference>
<evidence type="ECO:0000313" key="16">
    <source>
        <dbReference type="Proteomes" id="UP000238157"/>
    </source>
</evidence>
<dbReference type="SUPFAM" id="SSF51735">
    <property type="entry name" value="NAD(P)-binding Rossmann-fold domains"/>
    <property type="match status" value="1"/>
</dbReference>
<dbReference type="PIRSF" id="PIRSF000161">
    <property type="entry name" value="DHPR"/>
    <property type="match status" value="1"/>
</dbReference>
<dbReference type="OrthoDB" id="9790352at2"/>
<name>A0A2T0WKB7_9BACT</name>
<keyword evidence="16" id="KW-1185">Reference proteome</keyword>
<keyword evidence="2" id="KW-0028">Amino-acid biosynthesis</keyword>
<dbReference type="SUPFAM" id="SSF55347">
    <property type="entry name" value="Glyceraldehyde-3-phosphate dehydrogenase-like, C-terminal domain"/>
    <property type="match status" value="1"/>
</dbReference>
<comment type="catalytic activity">
    <reaction evidence="10">
        <text>(S)-2,3,4,5-tetrahydrodipicolinate + NADP(+) + H2O = (2S,4S)-4-hydroxy-2,3,4,5-tetrahydrodipicolinate + NADPH + H(+)</text>
        <dbReference type="Rhea" id="RHEA:35331"/>
        <dbReference type="ChEBI" id="CHEBI:15377"/>
        <dbReference type="ChEBI" id="CHEBI:15378"/>
        <dbReference type="ChEBI" id="CHEBI:16845"/>
        <dbReference type="ChEBI" id="CHEBI:57783"/>
        <dbReference type="ChEBI" id="CHEBI:58349"/>
        <dbReference type="ChEBI" id="CHEBI:67139"/>
        <dbReference type="EC" id="1.17.1.8"/>
    </reaction>
</comment>
<dbReference type="AlphaFoldDB" id="A0A2T0WKB7"/>
<dbReference type="GO" id="GO:0005829">
    <property type="term" value="C:cytosol"/>
    <property type="evidence" value="ECO:0007669"/>
    <property type="project" value="TreeGrafter"/>
</dbReference>
<dbReference type="NCBIfam" id="TIGR00036">
    <property type="entry name" value="dapB"/>
    <property type="match status" value="1"/>
</dbReference>
<protein>
    <recommendedName>
        <fullName evidence="9 12">4-hydroxy-tetrahydrodipicolinate reductase</fullName>
        <ecNumber evidence="9 12">1.17.1.8</ecNumber>
    </recommendedName>
</protein>
<dbReference type="InterPro" id="IPR000846">
    <property type="entry name" value="DapB_N"/>
</dbReference>
<dbReference type="EMBL" id="PVTR01000007">
    <property type="protein sequence ID" value="PRY87146.1"/>
    <property type="molecule type" value="Genomic_DNA"/>
</dbReference>
<evidence type="ECO:0000256" key="1">
    <source>
        <dbReference type="ARBA" id="ARBA00006642"/>
    </source>
</evidence>
<dbReference type="InterPro" id="IPR023940">
    <property type="entry name" value="DHDPR_bac"/>
</dbReference>
<dbReference type="CDD" id="cd02274">
    <property type="entry name" value="DHDPR_N"/>
    <property type="match status" value="1"/>
</dbReference>
<comment type="caution">
    <text evidence="15">The sequence shown here is derived from an EMBL/GenBank/DDBJ whole genome shotgun (WGS) entry which is preliminary data.</text>
</comment>
<dbReference type="EC" id="1.17.1.8" evidence="9 12"/>
<dbReference type="GO" id="GO:0019877">
    <property type="term" value="P:diaminopimelate biosynthetic process"/>
    <property type="evidence" value="ECO:0007669"/>
    <property type="project" value="UniProtKB-KW"/>
</dbReference>
<dbReference type="GO" id="GO:0008839">
    <property type="term" value="F:4-hydroxy-tetrahydrodipicolinate reductase"/>
    <property type="evidence" value="ECO:0007669"/>
    <property type="project" value="UniProtKB-UniRule"/>
</dbReference>
<evidence type="ECO:0000256" key="7">
    <source>
        <dbReference type="ARBA" id="ARBA00023154"/>
    </source>
</evidence>
<dbReference type="PANTHER" id="PTHR20836">
    <property type="entry name" value="DIHYDRODIPICOLINATE REDUCTASE"/>
    <property type="match status" value="1"/>
</dbReference>
<sequence>MNILLLGYGKMGKIIGELAESRGHHIAAKINIDNRQELENLDKDSIDVAIEFSQPDAAFENISWAIKKGIPVVSGTTGWLDRIPEVEKLTQDNDTAFFYASNFSVGVNIFFKVNKFLAGLMQDQKDYSVSLEEIHHTEKKDAPSGTAITLAEGIIDGIPRVQNWKMSDDSDITEQSVPITSKRIDPAPGTHIIRYQSEIDDIEISHTAHSRKGFALGAVLVSEWIKNKKGILTMDDFLSF</sequence>
<dbReference type="Gene3D" id="3.30.360.10">
    <property type="entry name" value="Dihydrodipicolinate Reductase, domain 2"/>
    <property type="match status" value="1"/>
</dbReference>
<reference evidence="15 16" key="1">
    <citation type="submission" date="2018-03" db="EMBL/GenBank/DDBJ databases">
        <title>Genomic Encyclopedia of Archaeal and Bacterial Type Strains, Phase II (KMG-II): from individual species to whole genera.</title>
        <authorList>
            <person name="Goeker M."/>
        </authorList>
    </citation>
    <scope>NUCLEOTIDE SEQUENCE [LARGE SCALE GENOMIC DNA]</scope>
    <source>
        <strain evidence="15 16">DSM 27929</strain>
    </source>
</reference>
<gene>
    <name evidence="15" type="ORF">CLW00_107216</name>
</gene>
<evidence type="ECO:0000256" key="12">
    <source>
        <dbReference type="NCBIfam" id="TIGR00036"/>
    </source>
</evidence>
<evidence type="ECO:0000256" key="11">
    <source>
        <dbReference type="ARBA" id="ARBA00049396"/>
    </source>
</evidence>
<feature type="domain" description="Dihydrodipicolinate reductase N-terminal" evidence="13">
    <location>
        <begin position="1"/>
        <end position="103"/>
    </location>
</feature>
<proteinExistence type="inferred from homology"/>
<organism evidence="15 16">
    <name type="scientific">Mongoliibacter ruber</name>
    <dbReference type="NCBI Taxonomy" id="1750599"/>
    <lineage>
        <taxon>Bacteria</taxon>
        <taxon>Pseudomonadati</taxon>
        <taxon>Bacteroidota</taxon>
        <taxon>Cytophagia</taxon>
        <taxon>Cytophagales</taxon>
        <taxon>Cyclobacteriaceae</taxon>
        <taxon>Mongoliibacter</taxon>
    </lineage>
</organism>
<dbReference type="Pfam" id="PF05173">
    <property type="entry name" value="DapB_C"/>
    <property type="match status" value="1"/>
</dbReference>
<dbReference type="Pfam" id="PF01113">
    <property type="entry name" value="DapB_N"/>
    <property type="match status" value="1"/>
</dbReference>
<evidence type="ECO:0000256" key="9">
    <source>
        <dbReference type="ARBA" id="ARBA00038983"/>
    </source>
</evidence>
<evidence type="ECO:0000259" key="14">
    <source>
        <dbReference type="Pfam" id="PF05173"/>
    </source>
</evidence>
<dbReference type="Proteomes" id="UP000238157">
    <property type="component" value="Unassembled WGS sequence"/>
</dbReference>
<feature type="domain" description="Dihydrodipicolinate reductase C-terminal" evidence="14">
    <location>
        <begin position="106"/>
        <end position="238"/>
    </location>
</feature>
<accession>A0A2T0WKB7</accession>
<evidence type="ECO:0000256" key="10">
    <source>
        <dbReference type="ARBA" id="ARBA00049080"/>
    </source>
</evidence>
<evidence type="ECO:0000313" key="15">
    <source>
        <dbReference type="EMBL" id="PRY87146.1"/>
    </source>
</evidence>
<evidence type="ECO:0000259" key="13">
    <source>
        <dbReference type="Pfam" id="PF01113"/>
    </source>
</evidence>
<keyword evidence="6" id="KW-0520">NAD</keyword>
<evidence type="ECO:0000256" key="4">
    <source>
        <dbReference type="ARBA" id="ARBA00022915"/>
    </source>
</evidence>
<comment type="similarity">
    <text evidence="1">Belongs to the DapB family.</text>
</comment>
<dbReference type="PANTHER" id="PTHR20836:SF0">
    <property type="entry name" value="4-HYDROXY-TETRAHYDRODIPICOLINATE REDUCTASE 1, CHLOROPLASTIC-RELATED"/>
    <property type="match status" value="1"/>
</dbReference>
<evidence type="ECO:0000256" key="8">
    <source>
        <dbReference type="ARBA" id="ARBA00037922"/>
    </source>
</evidence>
<keyword evidence="5" id="KW-0560">Oxidoreductase</keyword>
<evidence type="ECO:0000256" key="2">
    <source>
        <dbReference type="ARBA" id="ARBA00022605"/>
    </source>
</evidence>